<evidence type="ECO:0000313" key="3">
    <source>
        <dbReference type="EnsemblMetazoa" id="CJA40269.1"/>
    </source>
</evidence>
<dbReference type="Pfam" id="PF00436">
    <property type="entry name" value="SSB"/>
    <property type="match status" value="1"/>
</dbReference>
<evidence type="ECO:0000256" key="2">
    <source>
        <dbReference type="PROSITE-ProRule" id="PRU00252"/>
    </source>
</evidence>
<evidence type="ECO:0000256" key="1">
    <source>
        <dbReference type="ARBA" id="ARBA00023125"/>
    </source>
</evidence>
<reference evidence="3" key="2">
    <citation type="submission" date="2022-06" db="UniProtKB">
        <authorList>
            <consortium name="EnsemblMetazoa"/>
        </authorList>
    </citation>
    <scope>IDENTIFICATION</scope>
    <source>
        <strain evidence="3">DF5081</strain>
    </source>
</reference>
<dbReference type="Gene3D" id="2.40.50.140">
    <property type="entry name" value="Nucleic acid-binding proteins"/>
    <property type="match status" value="1"/>
</dbReference>
<keyword evidence="4" id="KW-1185">Reference proteome</keyword>
<proteinExistence type="predicted"/>
<protein>
    <recommendedName>
        <fullName evidence="5">Single-stranded DNA-binding protein</fullName>
    </recommendedName>
</protein>
<name>A0A8R1EQZ2_CAEJA</name>
<dbReference type="GO" id="GO:0003697">
    <property type="term" value="F:single-stranded DNA binding"/>
    <property type="evidence" value="ECO:0007669"/>
    <property type="project" value="InterPro"/>
</dbReference>
<dbReference type="CDD" id="cd04496">
    <property type="entry name" value="SSB_OBF"/>
    <property type="match status" value="1"/>
</dbReference>
<accession>A0A8R1EQZ2</accession>
<evidence type="ECO:0000313" key="4">
    <source>
        <dbReference type="Proteomes" id="UP000005237"/>
    </source>
</evidence>
<sequence length="96" mass="10853">MGRGMDPYMIRYRSTRPRGGSVDCFGTERHSVTVFGKQAEILSKTIKKGSRLLVQGRLHYSGGQKDEHGNRTPRQTYIIANNVQPLARVSGEYQKQ</sequence>
<dbReference type="EnsemblMetazoa" id="CJA40269.1">
    <property type="protein sequence ID" value="CJA40269.1"/>
    <property type="gene ID" value="WBGene00216117"/>
</dbReference>
<dbReference type="PROSITE" id="PS50935">
    <property type="entry name" value="SSB"/>
    <property type="match status" value="1"/>
</dbReference>
<dbReference type="InterPro" id="IPR000424">
    <property type="entry name" value="Primosome_PriB/ssb"/>
</dbReference>
<dbReference type="SUPFAM" id="SSF50249">
    <property type="entry name" value="Nucleic acid-binding proteins"/>
    <property type="match status" value="1"/>
</dbReference>
<dbReference type="InterPro" id="IPR012340">
    <property type="entry name" value="NA-bd_OB-fold"/>
</dbReference>
<dbReference type="Proteomes" id="UP000005237">
    <property type="component" value="Unassembled WGS sequence"/>
</dbReference>
<evidence type="ECO:0008006" key="5">
    <source>
        <dbReference type="Google" id="ProtNLM"/>
    </source>
</evidence>
<reference evidence="4" key="1">
    <citation type="submission" date="2010-08" db="EMBL/GenBank/DDBJ databases">
        <authorList>
            <consortium name="Caenorhabditis japonica Sequencing Consortium"/>
            <person name="Wilson R.K."/>
        </authorList>
    </citation>
    <scope>NUCLEOTIDE SEQUENCE [LARGE SCALE GENOMIC DNA]</scope>
    <source>
        <strain evidence="4">DF5081</strain>
    </source>
</reference>
<dbReference type="AlphaFoldDB" id="A0A8R1EQZ2"/>
<organism evidence="3 4">
    <name type="scientific">Caenorhabditis japonica</name>
    <dbReference type="NCBI Taxonomy" id="281687"/>
    <lineage>
        <taxon>Eukaryota</taxon>
        <taxon>Metazoa</taxon>
        <taxon>Ecdysozoa</taxon>
        <taxon>Nematoda</taxon>
        <taxon>Chromadorea</taxon>
        <taxon>Rhabditida</taxon>
        <taxon>Rhabditina</taxon>
        <taxon>Rhabditomorpha</taxon>
        <taxon>Rhabditoidea</taxon>
        <taxon>Rhabditidae</taxon>
        <taxon>Peloderinae</taxon>
        <taxon>Caenorhabditis</taxon>
    </lineage>
</organism>
<keyword evidence="1 2" id="KW-0238">DNA-binding</keyword>